<dbReference type="Pfam" id="PF03650">
    <property type="entry name" value="MPC"/>
    <property type="match status" value="1"/>
</dbReference>
<sequence length="96" mass="10798">MDFRCLSISDNPIRICSSPFSGKSQNLVLLHFWAPSFKWCLAMANAADFSKPPEKLSYPQQTAVAISGLIWARYGTQIIPVRQDYFSEPEADVAQE</sequence>
<comment type="similarity">
    <text evidence="2 9">Belongs to the mitochondrial pyruvate carrier (MPC) (TC 2.A.105) family.</text>
</comment>
<evidence type="ECO:0000256" key="1">
    <source>
        <dbReference type="ARBA" id="ARBA00004448"/>
    </source>
</evidence>
<evidence type="ECO:0000256" key="4">
    <source>
        <dbReference type="ARBA" id="ARBA00022692"/>
    </source>
</evidence>
<keyword evidence="5 9" id="KW-0999">Mitochondrion inner membrane</keyword>
<comment type="function">
    <text evidence="9">Mediates the uptake of pyruvate into mitochondria.</text>
</comment>
<evidence type="ECO:0000256" key="5">
    <source>
        <dbReference type="ARBA" id="ARBA00022792"/>
    </source>
</evidence>
<comment type="caution">
    <text evidence="10">The sequence shown here is derived from an EMBL/GenBank/DDBJ whole genome shotgun (WGS) entry which is preliminary data.</text>
</comment>
<dbReference type="AlphaFoldDB" id="A0AAN8VUV4"/>
<keyword evidence="3 9" id="KW-0813">Transport</keyword>
<dbReference type="InterPro" id="IPR005336">
    <property type="entry name" value="MPC"/>
</dbReference>
<keyword evidence="10" id="KW-0670">Pyruvate</keyword>
<keyword evidence="7 9" id="KW-0496">Mitochondrion</keyword>
<evidence type="ECO:0000256" key="2">
    <source>
        <dbReference type="ARBA" id="ARBA00006416"/>
    </source>
</evidence>
<accession>A0AAN8VUV4</accession>
<comment type="subcellular location">
    <subcellularLocation>
        <location evidence="1 9">Mitochondrion inner membrane</location>
        <topology evidence="1 9">Multi-pass membrane protein</topology>
    </subcellularLocation>
</comment>
<evidence type="ECO:0000256" key="9">
    <source>
        <dbReference type="RuleBase" id="RU363100"/>
    </source>
</evidence>
<gene>
    <name evidence="10" type="ORF">RJ641_034668</name>
</gene>
<evidence type="ECO:0000256" key="8">
    <source>
        <dbReference type="ARBA" id="ARBA00023136"/>
    </source>
</evidence>
<dbReference type="Proteomes" id="UP001370490">
    <property type="component" value="Unassembled WGS sequence"/>
</dbReference>
<reference evidence="10 11" key="1">
    <citation type="submission" date="2023-12" db="EMBL/GenBank/DDBJ databases">
        <title>A high-quality genome assembly for Dillenia turbinata (Dilleniales).</title>
        <authorList>
            <person name="Chanderbali A."/>
        </authorList>
    </citation>
    <scope>NUCLEOTIDE SEQUENCE [LARGE SCALE GENOMIC DNA]</scope>
    <source>
        <strain evidence="10">LSX21</strain>
        <tissue evidence="10">Leaf</tissue>
    </source>
</reference>
<keyword evidence="6" id="KW-1133">Transmembrane helix</keyword>
<keyword evidence="4" id="KW-0812">Transmembrane</keyword>
<evidence type="ECO:0000256" key="3">
    <source>
        <dbReference type="ARBA" id="ARBA00022448"/>
    </source>
</evidence>
<dbReference type="GO" id="GO:0006850">
    <property type="term" value="P:pyruvate import into mitochondria"/>
    <property type="evidence" value="ECO:0007669"/>
    <property type="project" value="InterPro"/>
</dbReference>
<proteinExistence type="inferred from homology"/>
<protein>
    <recommendedName>
        <fullName evidence="9">Mitochondrial pyruvate carrier</fullName>
    </recommendedName>
</protein>
<evidence type="ECO:0000256" key="7">
    <source>
        <dbReference type="ARBA" id="ARBA00023128"/>
    </source>
</evidence>
<organism evidence="10 11">
    <name type="scientific">Dillenia turbinata</name>
    <dbReference type="NCBI Taxonomy" id="194707"/>
    <lineage>
        <taxon>Eukaryota</taxon>
        <taxon>Viridiplantae</taxon>
        <taxon>Streptophyta</taxon>
        <taxon>Embryophyta</taxon>
        <taxon>Tracheophyta</taxon>
        <taxon>Spermatophyta</taxon>
        <taxon>Magnoliopsida</taxon>
        <taxon>eudicotyledons</taxon>
        <taxon>Gunneridae</taxon>
        <taxon>Pentapetalae</taxon>
        <taxon>Dilleniales</taxon>
        <taxon>Dilleniaceae</taxon>
        <taxon>Dillenia</taxon>
    </lineage>
</organism>
<name>A0AAN8VUV4_9MAGN</name>
<evidence type="ECO:0000313" key="11">
    <source>
        <dbReference type="Proteomes" id="UP001370490"/>
    </source>
</evidence>
<keyword evidence="8" id="KW-0472">Membrane</keyword>
<keyword evidence="11" id="KW-1185">Reference proteome</keyword>
<evidence type="ECO:0000313" key="10">
    <source>
        <dbReference type="EMBL" id="KAK6934513.1"/>
    </source>
</evidence>
<evidence type="ECO:0000256" key="6">
    <source>
        <dbReference type="ARBA" id="ARBA00022989"/>
    </source>
</evidence>
<dbReference type="GO" id="GO:0005743">
    <property type="term" value="C:mitochondrial inner membrane"/>
    <property type="evidence" value="ECO:0007669"/>
    <property type="project" value="UniProtKB-SubCell"/>
</dbReference>
<dbReference type="EMBL" id="JBAMMX010000008">
    <property type="protein sequence ID" value="KAK6934513.1"/>
    <property type="molecule type" value="Genomic_DNA"/>
</dbReference>